<dbReference type="SMART" id="SM01114">
    <property type="entry name" value="CXC"/>
    <property type="match status" value="1"/>
</dbReference>
<dbReference type="InterPro" id="IPR033467">
    <property type="entry name" value="Tesmin/TSO1-like_CXC"/>
</dbReference>
<feature type="compositionally biased region" description="Low complexity" evidence="1">
    <location>
        <begin position="14"/>
        <end position="24"/>
    </location>
</feature>
<dbReference type="Proteomes" id="UP000070133">
    <property type="component" value="Unassembled WGS sequence"/>
</dbReference>
<proteinExistence type="predicted"/>
<organism evidence="3 4">
    <name type="scientific">Pseudocercospora eumusae</name>
    <dbReference type="NCBI Taxonomy" id="321146"/>
    <lineage>
        <taxon>Eukaryota</taxon>
        <taxon>Fungi</taxon>
        <taxon>Dikarya</taxon>
        <taxon>Ascomycota</taxon>
        <taxon>Pezizomycotina</taxon>
        <taxon>Dothideomycetes</taxon>
        <taxon>Dothideomycetidae</taxon>
        <taxon>Mycosphaerellales</taxon>
        <taxon>Mycosphaerellaceae</taxon>
        <taxon>Pseudocercospora</taxon>
    </lineage>
</organism>
<evidence type="ECO:0000259" key="2">
    <source>
        <dbReference type="SMART" id="SM01114"/>
    </source>
</evidence>
<evidence type="ECO:0000256" key="1">
    <source>
        <dbReference type="SAM" id="MobiDB-lite"/>
    </source>
</evidence>
<feature type="region of interest" description="Disordered" evidence="1">
    <location>
        <begin position="1"/>
        <end position="47"/>
    </location>
</feature>
<dbReference type="STRING" id="321146.A0A139HI46"/>
<accession>A0A139HI46</accession>
<dbReference type="OrthoDB" id="10382849at2759"/>
<gene>
    <name evidence="3" type="ORF">AC578_5950</name>
</gene>
<evidence type="ECO:0000313" key="3">
    <source>
        <dbReference type="EMBL" id="KXT02141.1"/>
    </source>
</evidence>
<name>A0A139HI46_9PEZI</name>
<dbReference type="AlphaFoldDB" id="A0A139HI46"/>
<reference evidence="3 4" key="1">
    <citation type="submission" date="2015-07" db="EMBL/GenBank/DDBJ databases">
        <title>Comparative genomics of the Sigatoka disease complex on banana suggests a link between parallel evolutionary changes in Pseudocercospora fijiensis and Pseudocercospora eumusae and increased virulence on the banana host.</title>
        <authorList>
            <person name="Chang T.-C."/>
            <person name="Salvucci A."/>
            <person name="Crous P.W."/>
            <person name="Stergiopoulos I."/>
        </authorList>
    </citation>
    <scope>NUCLEOTIDE SEQUENCE [LARGE SCALE GENOMIC DNA]</scope>
    <source>
        <strain evidence="3 4">CBS 114824</strain>
    </source>
</reference>
<comment type="caution">
    <text evidence="3">The sequence shown here is derived from an EMBL/GenBank/DDBJ whole genome shotgun (WGS) entry which is preliminary data.</text>
</comment>
<keyword evidence="4" id="KW-1185">Reference proteome</keyword>
<feature type="region of interest" description="Disordered" evidence="1">
    <location>
        <begin position="293"/>
        <end position="326"/>
    </location>
</feature>
<feature type="domain" description="Tesmin/TSO1-like CXC" evidence="2">
    <location>
        <begin position="44"/>
        <end position="81"/>
    </location>
</feature>
<sequence>MSLSTSQYPGISLPSSPESGDGEPPSSPTIGSIVTEKPNVSGADDREGCKCKKGCNTSQCACRKVGASCSISCACMDGWAFCRARRALPCSSPFASLSQIFGGIKTKELAEATRGGTQYGAGFWLHNSQLEVITTHTANACFSKYLNGKDGLVDVEDLKAKLSAPCEAFEIDVHMAAWRAMFKSMQKKGFGEPELHKHFHVLFHYGLSENYSEYIKVEVNKDLESLHIWSFCRGGWVDRESVSHCWTCNSCYDDAWHCDTCGVCKVGRKFACDGCGGWSEIGIFEGTSAGRAVTAGRGQGRGKGRAEKRKRESMQDGSHAAARAIP</sequence>
<dbReference type="EMBL" id="LFZN01000045">
    <property type="protein sequence ID" value="KXT02141.1"/>
    <property type="molecule type" value="Genomic_DNA"/>
</dbReference>
<evidence type="ECO:0000313" key="4">
    <source>
        <dbReference type="Proteomes" id="UP000070133"/>
    </source>
</evidence>
<protein>
    <recommendedName>
        <fullName evidence="2">Tesmin/TSO1-like CXC domain-containing protein</fullName>
    </recommendedName>
</protein>